<gene>
    <name evidence="9" type="ORF">J2T09_000511</name>
</gene>
<evidence type="ECO:0000313" key="9">
    <source>
        <dbReference type="EMBL" id="MDP9835770.1"/>
    </source>
</evidence>
<feature type="domain" description="Cytochrome c" evidence="8">
    <location>
        <begin position="25"/>
        <end position="127"/>
    </location>
</feature>
<dbReference type="PRINTS" id="PR00604">
    <property type="entry name" value="CYTCHRMECIAB"/>
</dbReference>
<dbReference type="InterPro" id="IPR009056">
    <property type="entry name" value="Cyt_c-like_dom"/>
</dbReference>
<dbReference type="Proteomes" id="UP001241472">
    <property type="component" value="Unassembled WGS sequence"/>
</dbReference>
<dbReference type="PROSITE" id="PS51007">
    <property type="entry name" value="CYTC"/>
    <property type="match status" value="1"/>
</dbReference>
<organism evidence="9 10">
    <name type="scientific">Neorhizobium huautlense</name>
    <dbReference type="NCBI Taxonomy" id="67774"/>
    <lineage>
        <taxon>Bacteria</taxon>
        <taxon>Pseudomonadati</taxon>
        <taxon>Pseudomonadota</taxon>
        <taxon>Alphaproteobacteria</taxon>
        <taxon>Hyphomicrobiales</taxon>
        <taxon>Rhizobiaceae</taxon>
        <taxon>Rhizobium/Agrobacterium group</taxon>
        <taxon>Neorhizobium</taxon>
    </lineage>
</organism>
<name>A0ABT9PMS4_9HYPH</name>
<keyword evidence="7" id="KW-0732">Signal</keyword>
<comment type="caution">
    <text evidence="9">The sequence shown here is derived from an EMBL/GenBank/DDBJ whole genome shotgun (WGS) entry which is preliminary data.</text>
</comment>
<keyword evidence="1" id="KW-0813">Transport</keyword>
<evidence type="ECO:0000259" key="8">
    <source>
        <dbReference type="PROSITE" id="PS51007"/>
    </source>
</evidence>
<reference evidence="9 10" key="1">
    <citation type="submission" date="2023-07" db="EMBL/GenBank/DDBJ databases">
        <title>Sorghum-associated microbial communities from plants grown in Nebraska, USA.</title>
        <authorList>
            <person name="Schachtman D."/>
        </authorList>
    </citation>
    <scope>NUCLEOTIDE SEQUENCE [LARGE SCALE GENOMIC DNA]</scope>
    <source>
        <strain evidence="9 10">DS1307</strain>
    </source>
</reference>
<dbReference type="EMBL" id="JAUSRF010000001">
    <property type="protein sequence ID" value="MDP9835770.1"/>
    <property type="molecule type" value="Genomic_DNA"/>
</dbReference>
<evidence type="ECO:0000256" key="6">
    <source>
        <dbReference type="PROSITE-ProRule" id="PRU00433"/>
    </source>
</evidence>
<keyword evidence="10" id="KW-1185">Reference proteome</keyword>
<evidence type="ECO:0000256" key="5">
    <source>
        <dbReference type="ARBA" id="ARBA00023004"/>
    </source>
</evidence>
<evidence type="ECO:0000256" key="1">
    <source>
        <dbReference type="ARBA" id="ARBA00022448"/>
    </source>
</evidence>
<feature type="chain" id="PRO_5045723781" evidence="7">
    <location>
        <begin position="25"/>
        <end position="127"/>
    </location>
</feature>
<proteinExistence type="predicted"/>
<feature type="signal peptide" evidence="7">
    <location>
        <begin position="1"/>
        <end position="24"/>
    </location>
</feature>
<dbReference type="Gene3D" id="1.10.760.10">
    <property type="entry name" value="Cytochrome c-like domain"/>
    <property type="match status" value="1"/>
</dbReference>
<evidence type="ECO:0000313" key="10">
    <source>
        <dbReference type="Proteomes" id="UP001241472"/>
    </source>
</evidence>
<dbReference type="Pfam" id="PF00034">
    <property type="entry name" value="Cytochrom_C"/>
    <property type="match status" value="1"/>
</dbReference>
<accession>A0ABT9PMS4</accession>
<keyword evidence="2 6" id="KW-0349">Heme</keyword>
<evidence type="ECO:0000256" key="2">
    <source>
        <dbReference type="ARBA" id="ARBA00022617"/>
    </source>
</evidence>
<protein>
    <submittedName>
        <fullName evidence="9">Cytochrome c</fullName>
    </submittedName>
</protein>
<keyword evidence="5 6" id="KW-0408">Iron</keyword>
<evidence type="ECO:0000256" key="3">
    <source>
        <dbReference type="ARBA" id="ARBA00022723"/>
    </source>
</evidence>
<sequence length="127" mass="13717">MKSAIRPALLLLLALMPINSAALAQDAAHGRQVYRVCLPCHVPNAETNKLGPHLKGVFGRTAGSVAGFRYSQAMRDAGATGLVWDEKALSEFLSSPKGKVPGTSMRFWGFWSQSDIDDVIAYLKTTP</sequence>
<dbReference type="SUPFAM" id="SSF46626">
    <property type="entry name" value="Cytochrome c"/>
    <property type="match status" value="1"/>
</dbReference>
<dbReference type="RefSeq" id="WP_306830702.1">
    <property type="nucleotide sequence ID" value="NZ_JAUSRF010000001.1"/>
</dbReference>
<evidence type="ECO:0000256" key="7">
    <source>
        <dbReference type="SAM" id="SignalP"/>
    </source>
</evidence>
<keyword evidence="3 6" id="KW-0479">Metal-binding</keyword>
<dbReference type="InterPro" id="IPR036909">
    <property type="entry name" value="Cyt_c-like_dom_sf"/>
</dbReference>
<keyword evidence="4" id="KW-0249">Electron transport</keyword>
<evidence type="ECO:0000256" key="4">
    <source>
        <dbReference type="ARBA" id="ARBA00022982"/>
    </source>
</evidence>
<dbReference type="PANTHER" id="PTHR11961">
    <property type="entry name" value="CYTOCHROME C"/>
    <property type="match status" value="1"/>
</dbReference>
<dbReference type="InterPro" id="IPR002327">
    <property type="entry name" value="Cyt_c_1A/1B"/>
</dbReference>